<dbReference type="Proteomes" id="UP001472677">
    <property type="component" value="Unassembled WGS sequence"/>
</dbReference>
<protein>
    <submittedName>
        <fullName evidence="2">Uncharacterized protein</fullName>
    </submittedName>
</protein>
<feature type="region of interest" description="Disordered" evidence="1">
    <location>
        <begin position="29"/>
        <end position="62"/>
    </location>
</feature>
<reference evidence="2 3" key="1">
    <citation type="journal article" date="2024" name="G3 (Bethesda)">
        <title>Genome assembly of Hibiscus sabdariffa L. provides insights into metabolisms of medicinal natural products.</title>
        <authorList>
            <person name="Kim T."/>
        </authorList>
    </citation>
    <scope>NUCLEOTIDE SEQUENCE [LARGE SCALE GENOMIC DNA]</scope>
    <source>
        <strain evidence="2">TK-2024</strain>
        <tissue evidence="2">Old leaves</tissue>
    </source>
</reference>
<proteinExistence type="predicted"/>
<comment type="caution">
    <text evidence="2">The sequence shown here is derived from an EMBL/GenBank/DDBJ whole genome shotgun (WGS) entry which is preliminary data.</text>
</comment>
<organism evidence="2 3">
    <name type="scientific">Hibiscus sabdariffa</name>
    <name type="common">roselle</name>
    <dbReference type="NCBI Taxonomy" id="183260"/>
    <lineage>
        <taxon>Eukaryota</taxon>
        <taxon>Viridiplantae</taxon>
        <taxon>Streptophyta</taxon>
        <taxon>Embryophyta</taxon>
        <taxon>Tracheophyta</taxon>
        <taxon>Spermatophyta</taxon>
        <taxon>Magnoliopsida</taxon>
        <taxon>eudicotyledons</taxon>
        <taxon>Gunneridae</taxon>
        <taxon>Pentapetalae</taxon>
        <taxon>rosids</taxon>
        <taxon>malvids</taxon>
        <taxon>Malvales</taxon>
        <taxon>Malvaceae</taxon>
        <taxon>Malvoideae</taxon>
        <taxon>Hibiscus</taxon>
    </lineage>
</organism>
<keyword evidence="3" id="KW-1185">Reference proteome</keyword>
<feature type="compositionally biased region" description="Polar residues" evidence="1">
    <location>
        <begin position="44"/>
        <end position="62"/>
    </location>
</feature>
<accession>A0ABR2C5M1</accession>
<dbReference type="EMBL" id="JBBPBM010000066">
    <property type="protein sequence ID" value="KAK8514576.1"/>
    <property type="molecule type" value="Genomic_DNA"/>
</dbReference>
<evidence type="ECO:0000256" key="1">
    <source>
        <dbReference type="SAM" id="MobiDB-lite"/>
    </source>
</evidence>
<sequence length="87" mass="9573">MDDKFREIRVSIMFDLHKLLEIGLGKKISTEDMPSPQDGVLGSQPPNIQTSGGTSVVNEKQNSTIPAQVIEVEEERNQEGLYNGISS</sequence>
<evidence type="ECO:0000313" key="2">
    <source>
        <dbReference type="EMBL" id="KAK8514576.1"/>
    </source>
</evidence>
<name>A0ABR2C5M1_9ROSI</name>
<gene>
    <name evidence="2" type="ORF">V6N12_057476</name>
</gene>
<evidence type="ECO:0000313" key="3">
    <source>
        <dbReference type="Proteomes" id="UP001472677"/>
    </source>
</evidence>